<name>A0A5B6VUF8_9ROSI</name>
<reference evidence="2" key="1">
    <citation type="journal article" date="2019" name="Plant Biotechnol. J.">
        <title>Genome sequencing of the Australian wild diploid species Gossypium australe highlights disease resistance and delayed gland morphogenesis.</title>
        <authorList>
            <person name="Cai Y."/>
            <person name="Cai X."/>
            <person name="Wang Q."/>
            <person name="Wang P."/>
            <person name="Zhang Y."/>
            <person name="Cai C."/>
            <person name="Xu Y."/>
            <person name="Wang K."/>
            <person name="Zhou Z."/>
            <person name="Wang C."/>
            <person name="Geng S."/>
            <person name="Li B."/>
            <person name="Dong Q."/>
            <person name="Hou Y."/>
            <person name="Wang H."/>
            <person name="Ai P."/>
            <person name="Liu Z."/>
            <person name="Yi F."/>
            <person name="Sun M."/>
            <person name="An G."/>
            <person name="Cheng J."/>
            <person name="Zhang Y."/>
            <person name="Shi Q."/>
            <person name="Xie Y."/>
            <person name="Shi X."/>
            <person name="Chang Y."/>
            <person name="Huang F."/>
            <person name="Chen Y."/>
            <person name="Hong S."/>
            <person name="Mi L."/>
            <person name="Sun Q."/>
            <person name="Zhang L."/>
            <person name="Zhou B."/>
            <person name="Peng R."/>
            <person name="Zhang X."/>
            <person name="Liu F."/>
        </authorList>
    </citation>
    <scope>NUCLEOTIDE SEQUENCE [LARGE SCALE GENOMIC DNA]</scope>
    <source>
        <strain evidence="2">cv. PA1801</strain>
    </source>
</reference>
<dbReference type="Proteomes" id="UP000325315">
    <property type="component" value="Unassembled WGS sequence"/>
</dbReference>
<comment type="caution">
    <text evidence="1">The sequence shown here is derived from an EMBL/GenBank/DDBJ whole genome shotgun (WGS) entry which is preliminary data.</text>
</comment>
<accession>A0A5B6VUF8</accession>
<dbReference type="EMBL" id="SMMG02000005">
    <property type="protein sequence ID" value="KAA3472604.1"/>
    <property type="molecule type" value="Genomic_DNA"/>
</dbReference>
<evidence type="ECO:0000313" key="2">
    <source>
        <dbReference type="Proteomes" id="UP000325315"/>
    </source>
</evidence>
<gene>
    <name evidence="1" type="ORF">EPI10_023075</name>
</gene>
<organism evidence="1 2">
    <name type="scientific">Gossypium australe</name>
    <dbReference type="NCBI Taxonomy" id="47621"/>
    <lineage>
        <taxon>Eukaryota</taxon>
        <taxon>Viridiplantae</taxon>
        <taxon>Streptophyta</taxon>
        <taxon>Embryophyta</taxon>
        <taxon>Tracheophyta</taxon>
        <taxon>Spermatophyta</taxon>
        <taxon>Magnoliopsida</taxon>
        <taxon>eudicotyledons</taxon>
        <taxon>Gunneridae</taxon>
        <taxon>Pentapetalae</taxon>
        <taxon>rosids</taxon>
        <taxon>malvids</taxon>
        <taxon>Malvales</taxon>
        <taxon>Malvaceae</taxon>
        <taxon>Malvoideae</taxon>
        <taxon>Gossypium</taxon>
    </lineage>
</organism>
<dbReference type="AlphaFoldDB" id="A0A5B6VUF8"/>
<evidence type="ECO:0000313" key="1">
    <source>
        <dbReference type="EMBL" id="KAA3472604.1"/>
    </source>
</evidence>
<protein>
    <submittedName>
        <fullName evidence="1">Uncharacterized protein</fullName>
    </submittedName>
</protein>
<proteinExistence type="predicted"/>
<sequence length="78" mass="8583">MDNLTVRDLLQVDHKAGDRCLIEGDASECCVVAFASRFIQDWDASNAAHRRVLLETLPPGSTAAVAWIDNKENDKALN</sequence>
<keyword evidence="2" id="KW-1185">Reference proteome</keyword>